<evidence type="ECO:0000256" key="7">
    <source>
        <dbReference type="SAM" id="Phobius"/>
    </source>
</evidence>
<gene>
    <name evidence="8" type="ORF">C0169_05460</name>
</gene>
<feature type="transmembrane region" description="Helical" evidence="7">
    <location>
        <begin position="6"/>
        <end position="29"/>
    </location>
</feature>
<dbReference type="NCBIfam" id="TIGR02532">
    <property type="entry name" value="IV_pilin_GFxxxE"/>
    <property type="match status" value="1"/>
</dbReference>
<evidence type="ECO:0008006" key="10">
    <source>
        <dbReference type="Google" id="ProtNLM"/>
    </source>
</evidence>
<dbReference type="Gene3D" id="3.30.700.10">
    <property type="entry name" value="Glycoprotein, Type 4 Pilin"/>
    <property type="match status" value="1"/>
</dbReference>
<dbReference type="Pfam" id="PF07963">
    <property type="entry name" value="N_methyl"/>
    <property type="match status" value="1"/>
</dbReference>
<dbReference type="PRINTS" id="PR00885">
    <property type="entry name" value="BCTERIALGSPH"/>
</dbReference>
<dbReference type="PROSITE" id="PS00409">
    <property type="entry name" value="PROKAR_NTER_METHYL"/>
    <property type="match status" value="1"/>
</dbReference>
<evidence type="ECO:0000256" key="5">
    <source>
        <dbReference type="ARBA" id="ARBA00022989"/>
    </source>
</evidence>
<dbReference type="SUPFAM" id="SSF54523">
    <property type="entry name" value="Pili subunits"/>
    <property type="match status" value="1"/>
</dbReference>
<proteinExistence type="inferred from homology"/>
<keyword evidence="6 7" id="KW-0472">Membrane</keyword>
<evidence type="ECO:0000256" key="3">
    <source>
        <dbReference type="ARBA" id="ARBA00022481"/>
    </source>
</evidence>
<dbReference type="PANTHER" id="PTHR30093">
    <property type="entry name" value="GENERAL SECRETION PATHWAY PROTEIN G"/>
    <property type="match status" value="1"/>
</dbReference>
<keyword evidence="5 7" id="KW-1133">Transmembrane helix</keyword>
<dbReference type="GO" id="GO:0015628">
    <property type="term" value="P:protein secretion by the type II secretion system"/>
    <property type="evidence" value="ECO:0007669"/>
    <property type="project" value="InterPro"/>
</dbReference>
<sequence>MRKKGFTLIELMVVIAIIAILAAIALTSYKAYMRKAQAKELMTFARACIQEAIAQCMTDPNFTQFTSLDACKNPRDTQYITGITITPPSSCSDYSASAKGSVGGTTYQVECTYDTTRDDVVCSAPRAT</sequence>
<reference evidence="8 9" key="1">
    <citation type="submission" date="2018-01" db="EMBL/GenBank/DDBJ databases">
        <title>Metagenomic assembled genomes from two thermal pools in the Uzon Caldera, Kamchatka, Russia.</title>
        <authorList>
            <person name="Wilkins L."/>
            <person name="Ettinger C."/>
        </authorList>
    </citation>
    <scope>NUCLEOTIDE SEQUENCE [LARGE SCALE GENOMIC DNA]</scope>
    <source>
        <strain evidence="8">ARK-04</strain>
    </source>
</reference>
<comment type="subcellular location">
    <subcellularLocation>
        <location evidence="1">Membrane</location>
        <topology evidence="1">Single-pass membrane protein</topology>
    </subcellularLocation>
</comment>
<dbReference type="InterPro" id="IPR045584">
    <property type="entry name" value="Pilin-like"/>
</dbReference>
<evidence type="ECO:0000256" key="6">
    <source>
        <dbReference type="ARBA" id="ARBA00023136"/>
    </source>
</evidence>
<keyword evidence="3" id="KW-0488">Methylation</keyword>
<dbReference type="InterPro" id="IPR012902">
    <property type="entry name" value="N_methyl_site"/>
</dbReference>
<evidence type="ECO:0000256" key="4">
    <source>
        <dbReference type="ARBA" id="ARBA00022692"/>
    </source>
</evidence>
<organism evidence="8 9">
    <name type="scientific">Thermodesulfobacterium geofontis</name>
    <dbReference type="NCBI Taxonomy" id="1295609"/>
    <lineage>
        <taxon>Bacteria</taxon>
        <taxon>Pseudomonadati</taxon>
        <taxon>Thermodesulfobacteriota</taxon>
        <taxon>Thermodesulfobacteria</taxon>
        <taxon>Thermodesulfobacteriales</taxon>
        <taxon>Thermodesulfobacteriaceae</taxon>
        <taxon>Thermodesulfobacterium</taxon>
    </lineage>
</organism>
<protein>
    <recommendedName>
        <fullName evidence="10">Prepilin-type N-terminal cleavage/methylation domain-containing protein</fullName>
    </recommendedName>
</protein>
<name>A0A2N7QAJ2_9BACT</name>
<comment type="similarity">
    <text evidence="2">Belongs to the N-Me-Phe pilin family.</text>
</comment>
<dbReference type="PANTHER" id="PTHR30093:SF34">
    <property type="entry name" value="PREPILIN PEPTIDASE-DEPENDENT PROTEIN D"/>
    <property type="match status" value="1"/>
</dbReference>
<evidence type="ECO:0000313" key="8">
    <source>
        <dbReference type="EMBL" id="PMP95398.1"/>
    </source>
</evidence>
<evidence type="ECO:0000256" key="2">
    <source>
        <dbReference type="ARBA" id="ARBA00005233"/>
    </source>
</evidence>
<dbReference type="InterPro" id="IPR002416">
    <property type="entry name" value="T2SS_protein-GspH"/>
</dbReference>
<dbReference type="GO" id="GO:0016020">
    <property type="term" value="C:membrane"/>
    <property type="evidence" value="ECO:0007669"/>
    <property type="project" value="UniProtKB-SubCell"/>
</dbReference>
<evidence type="ECO:0000313" key="9">
    <source>
        <dbReference type="Proteomes" id="UP000235619"/>
    </source>
</evidence>
<dbReference type="Proteomes" id="UP000235619">
    <property type="component" value="Unassembled WGS sequence"/>
</dbReference>
<dbReference type="GO" id="GO:0015627">
    <property type="term" value="C:type II protein secretion system complex"/>
    <property type="evidence" value="ECO:0007669"/>
    <property type="project" value="InterPro"/>
</dbReference>
<dbReference type="EMBL" id="PNJD01000334">
    <property type="protein sequence ID" value="PMP95398.1"/>
    <property type="molecule type" value="Genomic_DNA"/>
</dbReference>
<keyword evidence="4 7" id="KW-0812">Transmembrane</keyword>
<dbReference type="AlphaFoldDB" id="A0A2N7QAJ2"/>
<comment type="caution">
    <text evidence="8">The sequence shown here is derived from an EMBL/GenBank/DDBJ whole genome shotgun (WGS) entry which is preliminary data.</text>
</comment>
<evidence type="ECO:0000256" key="1">
    <source>
        <dbReference type="ARBA" id="ARBA00004167"/>
    </source>
</evidence>
<accession>A0A2N7QAJ2</accession>